<reference evidence="2 3" key="1">
    <citation type="submission" date="2021-08" db="EMBL/GenBank/DDBJ databases">
        <authorList>
            <person name="Tuo L."/>
        </authorList>
    </citation>
    <scope>NUCLEOTIDE SEQUENCE [LARGE SCALE GENOMIC DNA]</scope>
    <source>
        <strain evidence="2 3">JCM 31229</strain>
    </source>
</reference>
<sequence>MRGICAIAGLALVAAAPAAAEVKSASDTGFDLVFSETVSKPPEAVWAALKAPAKWWNKDHTYSGDAANLWMDAQAGGCFCEKLAGEGGSRGSIEHARILYAQPGKVLRLQGAFGPLQAHPVIGIMTFVLKPAEGGGTTIAVSYVLGGHVAGEGGTAGMAPLVDKVLGEQVAGLKAFVDAEPAQ</sequence>
<evidence type="ECO:0000313" key="2">
    <source>
        <dbReference type="EMBL" id="MBY8822288.1"/>
    </source>
</evidence>
<keyword evidence="1" id="KW-0732">Signal</keyword>
<gene>
    <name evidence="2" type="ORF">K7G82_08300</name>
</gene>
<dbReference type="SUPFAM" id="SSF55961">
    <property type="entry name" value="Bet v1-like"/>
    <property type="match status" value="1"/>
</dbReference>
<feature type="chain" id="PRO_5047291811" evidence="1">
    <location>
        <begin position="21"/>
        <end position="183"/>
    </location>
</feature>
<dbReference type="Gene3D" id="3.30.530.20">
    <property type="match status" value="1"/>
</dbReference>
<comment type="caution">
    <text evidence="2">The sequence shown here is derived from an EMBL/GenBank/DDBJ whole genome shotgun (WGS) entry which is preliminary data.</text>
</comment>
<organism evidence="2 3">
    <name type="scientific">Sphingomonas colocasiae</name>
    <dbReference type="NCBI Taxonomy" id="1848973"/>
    <lineage>
        <taxon>Bacteria</taxon>
        <taxon>Pseudomonadati</taxon>
        <taxon>Pseudomonadota</taxon>
        <taxon>Alphaproteobacteria</taxon>
        <taxon>Sphingomonadales</taxon>
        <taxon>Sphingomonadaceae</taxon>
        <taxon>Sphingomonas</taxon>
    </lineage>
</organism>
<dbReference type="RefSeq" id="WP_222989384.1">
    <property type="nucleotide sequence ID" value="NZ_JAINVV010000004.1"/>
</dbReference>
<dbReference type="Proteomes" id="UP000706039">
    <property type="component" value="Unassembled WGS sequence"/>
</dbReference>
<dbReference type="InterPro" id="IPR023393">
    <property type="entry name" value="START-like_dom_sf"/>
</dbReference>
<evidence type="ECO:0000256" key="1">
    <source>
        <dbReference type="SAM" id="SignalP"/>
    </source>
</evidence>
<feature type="signal peptide" evidence="1">
    <location>
        <begin position="1"/>
        <end position="20"/>
    </location>
</feature>
<accession>A0ABS7PM29</accession>
<protein>
    <submittedName>
        <fullName evidence="2">ATPase</fullName>
    </submittedName>
</protein>
<keyword evidence="3" id="KW-1185">Reference proteome</keyword>
<proteinExistence type="predicted"/>
<dbReference type="EMBL" id="JAINVV010000004">
    <property type="protein sequence ID" value="MBY8822288.1"/>
    <property type="molecule type" value="Genomic_DNA"/>
</dbReference>
<evidence type="ECO:0000313" key="3">
    <source>
        <dbReference type="Proteomes" id="UP000706039"/>
    </source>
</evidence>
<name>A0ABS7PM29_9SPHN</name>